<gene>
    <name evidence="1" type="ORF">PHYSODRAFT_306223</name>
</gene>
<evidence type="ECO:0000313" key="1">
    <source>
        <dbReference type="EMBL" id="EGZ08195.1"/>
    </source>
</evidence>
<name>G5A8G9_PHYSP</name>
<dbReference type="RefSeq" id="XP_009536367.1">
    <property type="nucleotide sequence ID" value="XM_009538072.1"/>
</dbReference>
<accession>G5A8G9</accession>
<dbReference type="Proteomes" id="UP000002640">
    <property type="component" value="Unassembled WGS sequence"/>
</dbReference>
<dbReference type="EMBL" id="JH159161">
    <property type="protein sequence ID" value="EGZ08195.1"/>
    <property type="molecule type" value="Genomic_DNA"/>
</dbReference>
<protein>
    <submittedName>
        <fullName evidence="1">Uncharacterized protein</fullName>
    </submittedName>
</protein>
<dbReference type="GeneID" id="20642672"/>
<keyword evidence="2" id="KW-1185">Reference proteome</keyword>
<reference evidence="1 2" key="1">
    <citation type="journal article" date="2006" name="Science">
        <title>Phytophthora genome sequences uncover evolutionary origins and mechanisms of pathogenesis.</title>
        <authorList>
            <person name="Tyler B.M."/>
            <person name="Tripathy S."/>
            <person name="Zhang X."/>
            <person name="Dehal P."/>
            <person name="Jiang R.H."/>
            <person name="Aerts A."/>
            <person name="Arredondo F.D."/>
            <person name="Baxter L."/>
            <person name="Bensasson D."/>
            <person name="Beynon J.L."/>
            <person name="Chapman J."/>
            <person name="Damasceno C.M."/>
            <person name="Dorrance A.E."/>
            <person name="Dou D."/>
            <person name="Dickerman A.W."/>
            <person name="Dubchak I.L."/>
            <person name="Garbelotto M."/>
            <person name="Gijzen M."/>
            <person name="Gordon S.G."/>
            <person name="Govers F."/>
            <person name="Grunwald N.J."/>
            <person name="Huang W."/>
            <person name="Ivors K.L."/>
            <person name="Jones R.W."/>
            <person name="Kamoun S."/>
            <person name="Krampis K."/>
            <person name="Lamour K.H."/>
            <person name="Lee M.K."/>
            <person name="McDonald W.H."/>
            <person name="Medina M."/>
            <person name="Meijer H.J."/>
            <person name="Nordberg E.K."/>
            <person name="Maclean D.J."/>
            <person name="Ospina-Giraldo M.D."/>
            <person name="Morris P.F."/>
            <person name="Phuntumart V."/>
            <person name="Putnam N.H."/>
            <person name="Rash S."/>
            <person name="Rose J.K."/>
            <person name="Sakihama Y."/>
            <person name="Salamov A.A."/>
            <person name="Savidor A."/>
            <person name="Scheuring C.F."/>
            <person name="Smith B.M."/>
            <person name="Sobral B.W."/>
            <person name="Terry A."/>
            <person name="Torto-Alalibo T.A."/>
            <person name="Win J."/>
            <person name="Xu Z."/>
            <person name="Zhang H."/>
            <person name="Grigoriev I.V."/>
            <person name="Rokhsar D.S."/>
            <person name="Boore J.L."/>
        </authorList>
    </citation>
    <scope>NUCLEOTIDE SEQUENCE [LARGE SCALE GENOMIC DNA]</scope>
    <source>
        <strain evidence="1 2">P6497</strain>
    </source>
</reference>
<organism evidence="1 2">
    <name type="scientific">Phytophthora sojae (strain P6497)</name>
    <name type="common">Soybean stem and root rot agent</name>
    <name type="synonym">Phytophthora megasperma f. sp. glycines</name>
    <dbReference type="NCBI Taxonomy" id="1094619"/>
    <lineage>
        <taxon>Eukaryota</taxon>
        <taxon>Sar</taxon>
        <taxon>Stramenopiles</taxon>
        <taxon>Oomycota</taxon>
        <taxon>Peronosporomycetes</taxon>
        <taxon>Peronosporales</taxon>
        <taxon>Peronosporaceae</taxon>
        <taxon>Phytophthora</taxon>
    </lineage>
</organism>
<dbReference type="AlphaFoldDB" id="G5A8G9"/>
<sequence length="253" mass="28131">MKKMHTVRPISVSCAFGVSVQAAMGLCYNAKGRGDIAEQMFENAIRQCEKCQGHYALTWPSSLEAETLARLDKTRYACTASYSRRWTVRQGFGTRAAPALFVQSLQQTCAIDLGKLINTTQDLRAFVGFIALKFVVARNPTQRAIFRGRSKRAPLVQLRAAQMLKSRSDTASASNSVKNLELNTTELPTTVPSDRHHNAKQRLTDIGSSQLLNNVDEMRGTNPSGVSTLFSKLKGTKGKLLCADWQMKTFYFR</sequence>
<dbReference type="InParanoid" id="G5A8G9"/>
<dbReference type="KEGG" id="psoj:PHYSODRAFT_306223"/>
<proteinExistence type="predicted"/>
<evidence type="ECO:0000313" key="2">
    <source>
        <dbReference type="Proteomes" id="UP000002640"/>
    </source>
</evidence>